<organism evidence="2 3">
    <name type="scientific">Meridianimarinicoccus roseus</name>
    <dbReference type="NCBI Taxonomy" id="2072018"/>
    <lineage>
        <taxon>Bacteria</taxon>
        <taxon>Pseudomonadati</taxon>
        <taxon>Pseudomonadota</taxon>
        <taxon>Alphaproteobacteria</taxon>
        <taxon>Rhodobacterales</taxon>
        <taxon>Paracoccaceae</taxon>
        <taxon>Meridianimarinicoccus</taxon>
    </lineage>
</organism>
<feature type="domain" description="Serine aminopeptidase S33" evidence="1">
    <location>
        <begin position="81"/>
        <end position="285"/>
    </location>
</feature>
<keyword evidence="2" id="KW-0378">Hydrolase</keyword>
<evidence type="ECO:0000259" key="1">
    <source>
        <dbReference type="Pfam" id="PF12146"/>
    </source>
</evidence>
<accession>A0A2V2LGX0</accession>
<gene>
    <name evidence="2" type="ORF">DKT77_02595</name>
</gene>
<evidence type="ECO:0000313" key="3">
    <source>
        <dbReference type="Proteomes" id="UP000245680"/>
    </source>
</evidence>
<dbReference type="AlphaFoldDB" id="A0A2V2LGX0"/>
<dbReference type="GO" id="GO:0016787">
    <property type="term" value="F:hydrolase activity"/>
    <property type="evidence" value="ECO:0007669"/>
    <property type="project" value="UniProtKB-KW"/>
</dbReference>
<reference evidence="2 3" key="1">
    <citation type="submission" date="2018-05" db="EMBL/GenBank/DDBJ databases">
        <title>Rhodobacteraceae gen. nov., sp. nov. isolated from sea water.</title>
        <authorList>
            <person name="Ren Y."/>
        </authorList>
    </citation>
    <scope>NUCLEOTIDE SEQUENCE [LARGE SCALE GENOMIC DNA]</scope>
    <source>
        <strain evidence="2 3">TG-679</strain>
    </source>
</reference>
<sequence>METVMAILRWVIGIGVAAWLATLVLDLIGPTVAADLTVRPVEVPQADGLEDWLAEAEAGVPDLRPEAAKQIVWAGAPGTRSDWVVVNLHGFSASREELRPLPDLVAERLGANLFLTRLAGHGRDGAAMAEPQVADWVDDLAEAVAVGRALGDRVLLLGSSTGGTLAVLAAADPELSEALAGVVLLSPNLRVAGWGGRLIEWPGAAAWGPLLIGTERSFEPRSAGHAEHWTTRYPTRAVAVLGALTHAVRGLDMGAITVPALVAVSGRDEVIDGRAAVRAAAEWGARSELVPVTLAVGDDPSGHVLAGDILSPATTAPLVERIVGWVRGL</sequence>
<comment type="caution">
    <text evidence="2">The sequence shown here is derived from an EMBL/GenBank/DDBJ whole genome shotgun (WGS) entry which is preliminary data.</text>
</comment>
<dbReference type="InterPro" id="IPR022742">
    <property type="entry name" value="Hydrolase_4"/>
</dbReference>
<dbReference type="Pfam" id="PF12146">
    <property type="entry name" value="Hydrolase_4"/>
    <property type="match status" value="1"/>
</dbReference>
<keyword evidence="3" id="KW-1185">Reference proteome</keyword>
<protein>
    <submittedName>
        <fullName evidence="2">Alpha/beta hydrolase</fullName>
    </submittedName>
</protein>
<dbReference type="EMBL" id="QGKU01000010">
    <property type="protein sequence ID" value="PWR04202.1"/>
    <property type="molecule type" value="Genomic_DNA"/>
</dbReference>
<evidence type="ECO:0000313" key="2">
    <source>
        <dbReference type="EMBL" id="PWR04202.1"/>
    </source>
</evidence>
<dbReference type="SUPFAM" id="SSF53474">
    <property type="entry name" value="alpha/beta-Hydrolases"/>
    <property type="match status" value="1"/>
</dbReference>
<dbReference type="Proteomes" id="UP000245680">
    <property type="component" value="Unassembled WGS sequence"/>
</dbReference>
<name>A0A2V2LGX0_9RHOB</name>
<dbReference type="Gene3D" id="3.40.50.1820">
    <property type="entry name" value="alpha/beta hydrolase"/>
    <property type="match status" value="1"/>
</dbReference>
<proteinExistence type="predicted"/>
<dbReference type="OrthoDB" id="5416147at2"/>
<dbReference type="InterPro" id="IPR029058">
    <property type="entry name" value="AB_hydrolase_fold"/>
</dbReference>